<evidence type="ECO:0000259" key="2">
    <source>
        <dbReference type="Pfam" id="PF02894"/>
    </source>
</evidence>
<dbReference type="Proteomes" id="UP000235371">
    <property type="component" value="Unassembled WGS sequence"/>
</dbReference>
<dbReference type="PANTHER" id="PTHR43377:SF1">
    <property type="entry name" value="BILIVERDIN REDUCTASE A"/>
    <property type="match status" value="1"/>
</dbReference>
<dbReference type="SUPFAM" id="SSF55347">
    <property type="entry name" value="Glyceraldehyde-3-phosphate dehydrogenase-like, C-terminal domain"/>
    <property type="match status" value="1"/>
</dbReference>
<dbReference type="PANTHER" id="PTHR43377">
    <property type="entry name" value="BILIVERDIN REDUCTASE A"/>
    <property type="match status" value="1"/>
</dbReference>
<dbReference type="GeneID" id="36589421"/>
<gene>
    <name evidence="3" type="ORF">K444DRAFT_618553</name>
</gene>
<dbReference type="RefSeq" id="XP_024730998.1">
    <property type="nucleotide sequence ID" value="XM_024881344.1"/>
</dbReference>
<dbReference type="InterPro" id="IPR051450">
    <property type="entry name" value="Gfo/Idh/MocA_Oxidoreductases"/>
</dbReference>
<evidence type="ECO:0000259" key="1">
    <source>
        <dbReference type="Pfam" id="PF01408"/>
    </source>
</evidence>
<keyword evidence="4" id="KW-1185">Reference proteome</keyword>
<dbReference type="InterPro" id="IPR004104">
    <property type="entry name" value="Gfo/Idh/MocA-like_OxRdtase_C"/>
</dbReference>
<feature type="domain" description="Gfo/Idh/MocA-like oxidoreductase N-terminal" evidence="1">
    <location>
        <begin position="12"/>
        <end position="130"/>
    </location>
</feature>
<evidence type="ECO:0000313" key="3">
    <source>
        <dbReference type="EMBL" id="PMD54094.1"/>
    </source>
</evidence>
<dbReference type="AlphaFoldDB" id="A0A2J6STJ2"/>
<dbReference type="Gene3D" id="3.40.50.720">
    <property type="entry name" value="NAD(P)-binding Rossmann-like Domain"/>
    <property type="match status" value="1"/>
</dbReference>
<dbReference type="EMBL" id="KZ613866">
    <property type="protein sequence ID" value="PMD54094.1"/>
    <property type="molecule type" value="Genomic_DNA"/>
</dbReference>
<dbReference type="STRING" id="1095630.A0A2J6STJ2"/>
<reference evidence="3 4" key="1">
    <citation type="submission" date="2016-04" db="EMBL/GenBank/DDBJ databases">
        <title>A degradative enzymes factory behind the ericoid mycorrhizal symbiosis.</title>
        <authorList>
            <consortium name="DOE Joint Genome Institute"/>
            <person name="Martino E."/>
            <person name="Morin E."/>
            <person name="Grelet G."/>
            <person name="Kuo A."/>
            <person name="Kohler A."/>
            <person name="Daghino S."/>
            <person name="Barry K."/>
            <person name="Choi C."/>
            <person name="Cichocki N."/>
            <person name="Clum A."/>
            <person name="Copeland A."/>
            <person name="Hainaut M."/>
            <person name="Haridas S."/>
            <person name="Labutti K."/>
            <person name="Lindquist E."/>
            <person name="Lipzen A."/>
            <person name="Khouja H.-R."/>
            <person name="Murat C."/>
            <person name="Ohm R."/>
            <person name="Olson A."/>
            <person name="Spatafora J."/>
            <person name="Veneault-Fourrey C."/>
            <person name="Henrissat B."/>
            <person name="Grigoriev I."/>
            <person name="Martin F."/>
            <person name="Perotto S."/>
        </authorList>
    </citation>
    <scope>NUCLEOTIDE SEQUENCE [LARGE SCALE GENOMIC DNA]</scope>
    <source>
        <strain evidence="3 4">E</strain>
    </source>
</reference>
<dbReference type="Pfam" id="PF01408">
    <property type="entry name" value="GFO_IDH_MocA"/>
    <property type="match status" value="1"/>
</dbReference>
<dbReference type="Gene3D" id="3.30.360.10">
    <property type="entry name" value="Dihydrodipicolinate Reductase, domain 2"/>
    <property type="match status" value="1"/>
</dbReference>
<organism evidence="3 4">
    <name type="scientific">Hyaloscypha bicolor E</name>
    <dbReference type="NCBI Taxonomy" id="1095630"/>
    <lineage>
        <taxon>Eukaryota</taxon>
        <taxon>Fungi</taxon>
        <taxon>Dikarya</taxon>
        <taxon>Ascomycota</taxon>
        <taxon>Pezizomycotina</taxon>
        <taxon>Leotiomycetes</taxon>
        <taxon>Helotiales</taxon>
        <taxon>Hyaloscyphaceae</taxon>
        <taxon>Hyaloscypha</taxon>
        <taxon>Hyaloscypha bicolor</taxon>
    </lineage>
</organism>
<dbReference type="OrthoDB" id="64915at2759"/>
<protein>
    <submittedName>
        <fullName evidence="3">NAD(P)-binding protein</fullName>
    </submittedName>
</protein>
<dbReference type="GO" id="GO:0000166">
    <property type="term" value="F:nucleotide binding"/>
    <property type="evidence" value="ECO:0007669"/>
    <property type="project" value="InterPro"/>
</dbReference>
<dbReference type="SUPFAM" id="SSF51735">
    <property type="entry name" value="NAD(P)-binding Rossmann-fold domains"/>
    <property type="match status" value="1"/>
</dbReference>
<feature type="domain" description="Gfo/Idh/MocA-like oxidoreductase C-terminal" evidence="2">
    <location>
        <begin position="142"/>
        <end position="356"/>
    </location>
</feature>
<proteinExistence type="predicted"/>
<sequence length="372" mass="39851">MTTLTPSSSSKLNIAIIGGGLIGPRHAKSILSNPNTSLIALVDPAPHGAALASSLQTAHYASLSLLLSSPHRPDGAIICTPNNTHVPLSLELIAAGIPVLVEKPIATRIEEGLGLIEAAKREGVSLLVGHHRRFNPYLLAAKKVLDEGSSGKVIAVQGTWCLKKPDEYFNGIGAWRRGESGGVVLINLIHEVDLLQYLLGKIVLVSALETAKTRGFEAEEGAAILLRFQSGVVGTFILSDSVPSPWNFESGTGENPTIPHVEKGEGAGGFYRIMGMEGSLSVPDSKRWSNEGWNEVLTTEDLEVDRAKVPFDLQVQHFYEVVREGKEPSCTGEQALSAMVVCEAVKRSMASGEAMEIDGFEIKEINSSRSRI</sequence>
<evidence type="ECO:0000313" key="4">
    <source>
        <dbReference type="Proteomes" id="UP000235371"/>
    </source>
</evidence>
<dbReference type="InParanoid" id="A0A2J6STJ2"/>
<dbReference type="Pfam" id="PF02894">
    <property type="entry name" value="GFO_IDH_MocA_C"/>
    <property type="match status" value="1"/>
</dbReference>
<dbReference type="InterPro" id="IPR036291">
    <property type="entry name" value="NAD(P)-bd_dom_sf"/>
</dbReference>
<name>A0A2J6STJ2_9HELO</name>
<dbReference type="InterPro" id="IPR000683">
    <property type="entry name" value="Gfo/Idh/MocA-like_OxRdtase_N"/>
</dbReference>
<accession>A0A2J6STJ2</accession>